<protein>
    <recommendedName>
        <fullName evidence="4">RING-type domain-containing protein</fullName>
    </recommendedName>
</protein>
<dbReference type="Gene3D" id="1.20.930.20">
    <property type="entry name" value="Adaptor protein Cbl, N-terminal domain"/>
    <property type="match status" value="1"/>
</dbReference>
<reference evidence="2 3" key="1">
    <citation type="journal article" date="2019" name="Nat. Ecol. Evol.">
        <title>Megaphylogeny resolves global patterns of mushroom evolution.</title>
        <authorList>
            <person name="Varga T."/>
            <person name="Krizsan K."/>
            <person name="Foldi C."/>
            <person name="Dima B."/>
            <person name="Sanchez-Garcia M."/>
            <person name="Sanchez-Ramirez S."/>
            <person name="Szollosi G.J."/>
            <person name="Szarkandi J.G."/>
            <person name="Papp V."/>
            <person name="Albert L."/>
            <person name="Andreopoulos W."/>
            <person name="Angelini C."/>
            <person name="Antonin V."/>
            <person name="Barry K.W."/>
            <person name="Bougher N.L."/>
            <person name="Buchanan P."/>
            <person name="Buyck B."/>
            <person name="Bense V."/>
            <person name="Catcheside P."/>
            <person name="Chovatia M."/>
            <person name="Cooper J."/>
            <person name="Damon W."/>
            <person name="Desjardin D."/>
            <person name="Finy P."/>
            <person name="Geml J."/>
            <person name="Haridas S."/>
            <person name="Hughes K."/>
            <person name="Justo A."/>
            <person name="Karasinski D."/>
            <person name="Kautmanova I."/>
            <person name="Kiss B."/>
            <person name="Kocsube S."/>
            <person name="Kotiranta H."/>
            <person name="LaButti K.M."/>
            <person name="Lechner B.E."/>
            <person name="Liimatainen K."/>
            <person name="Lipzen A."/>
            <person name="Lukacs Z."/>
            <person name="Mihaltcheva S."/>
            <person name="Morgado L.N."/>
            <person name="Niskanen T."/>
            <person name="Noordeloos M.E."/>
            <person name="Ohm R.A."/>
            <person name="Ortiz-Santana B."/>
            <person name="Ovrebo C."/>
            <person name="Racz N."/>
            <person name="Riley R."/>
            <person name="Savchenko A."/>
            <person name="Shiryaev A."/>
            <person name="Soop K."/>
            <person name="Spirin V."/>
            <person name="Szebenyi C."/>
            <person name="Tomsovsky M."/>
            <person name="Tulloss R.E."/>
            <person name="Uehling J."/>
            <person name="Grigoriev I.V."/>
            <person name="Vagvolgyi C."/>
            <person name="Papp T."/>
            <person name="Martin F.M."/>
            <person name="Miettinen O."/>
            <person name="Hibbett D.S."/>
            <person name="Nagy L.G."/>
        </authorList>
    </citation>
    <scope>NUCLEOTIDE SEQUENCE [LARGE SCALE GENOMIC DNA]</scope>
    <source>
        <strain evidence="2 3">CBS 121175</strain>
    </source>
</reference>
<dbReference type="STRING" id="230819.A0A5C3L9Q0"/>
<dbReference type="GO" id="GO:0007166">
    <property type="term" value="P:cell surface receptor signaling pathway"/>
    <property type="evidence" value="ECO:0007669"/>
    <property type="project" value="InterPro"/>
</dbReference>
<name>A0A5C3L9Q0_COPMA</name>
<evidence type="ECO:0008006" key="4">
    <source>
        <dbReference type="Google" id="ProtNLM"/>
    </source>
</evidence>
<gene>
    <name evidence="2" type="ORF">FA15DRAFT_700142</name>
</gene>
<evidence type="ECO:0000313" key="3">
    <source>
        <dbReference type="Proteomes" id="UP000307440"/>
    </source>
</evidence>
<organism evidence="2 3">
    <name type="scientific">Coprinopsis marcescibilis</name>
    <name type="common">Agaric fungus</name>
    <name type="synonym">Psathyrella marcescibilis</name>
    <dbReference type="NCBI Taxonomy" id="230819"/>
    <lineage>
        <taxon>Eukaryota</taxon>
        <taxon>Fungi</taxon>
        <taxon>Dikarya</taxon>
        <taxon>Basidiomycota</taxon>
        <taxon>Agaricomycotina</taxon>
        <taxon>Agaricomycetes</taxon>
        <taxon>Agaricomycetidae</taxon>
        <taxon>Agaricales</taxon>
        <taxon>Agaricineae</taxon>
        <taxon>Psathyrellaceae</taxon>
        <taxon>Coprinopsis</taxon>
    </lineage>
</organism>
<dbReference type="EMBL" id="ML210149">
    <property type="protein sequence ID" value="TFK29557.1"/>
    <property type="molecule type" value="Genomic_DNA"/>
</dbReference>
<dbReference type="CDD" id="cd21037">
    <property type="entry name" value="MLKL_NTD"/>
    <property type="match status" value="1"/>
</dbReference>
<evidence type="ECO:0000256" key="1">
    <source>
        <dbReference type="SAM" id="MobiDB-lite"/>
    </source>
</evidence>
<proteinExistence type="predicted"/>
<accession>A0A5C3L9Q0</accession>
<dbReference type="InterPro" id="IPR036537">
    <property type="entry name" value="Adaptor_Cbl_N_dom_sf"/>
</dbReference>
<feature type="compositionally biased region" description="Polar residues" evidence="1">
    <location>
        <begin position="199"/>
        <end position="216"/>
    </location>
</feature>
<dbReference type="Proteomes" id="UP000307440">
    <property type="component" value="Unassembled WGS sequence"/>
</dbReference>
<dbReference type="InterPro" id="IPR059179">
    <property type="entry name" value="MLKL-like_MCAfunc"/>
</dbReference>
<evidence type="ECO:0000313" key="2">
    <source>
        <dbReference type="EMBL" id="TFK29557.1"/>
    </source>
</evidence>
<dbReference type="AlphaFoldDB" id="A0A5C3L9Q0"/>
<sequence length="829" mass="91367">MSGVGEALTALQIIHKAVSKVKDNKDELQCLLKRMQFVVESLEDSKRRNVIRDDEYNDALSIVSDFVGKTQRLTRRMLKRSLGDRTWNAGEISAELRRLNEDVQTFLSLHTIKTLDLVRTSQSEQYDSLASSVEEIIAKIAELDISMKTPSSAPHILKDPPLGTSPAKPTVKYFKSSSIHTNIHTGTIDTMMLQRSGVQLQTPSDQSTQASNSTAVPSHMKSLFDQSLGSVIDRESDGDRRSLVNKLKAVSTLPLNISGLKRDLDQDETYSETLVLKCDAKIPDVVHAIIKAGYLPPDEFEEDNVIGPITVTDGDSVYDATATGGLQISRSEPLMWWRNKYDEYHDLSPQDIPMKTELSWNRESVSVGDLQISFHRTLRVPDNESANALPPGLGKFPLFPVSQLGSKVPDSIKSRGGFITPMFRREALWICFSHGILGREPAVKVSAGGVNVISGAISSEPTPLETGPQDYVVAGRQPWLDGITVGPGVVRQFVVTELHKGYTVEEQVTGEAKIGGLQFDIYPQRTMSGHFQTQMKADGTKAGMRTLLVAQTPQELNLRAGDDVENLKHRPSSAVSPGSWVLSTYARRIPPRVSILRTLKARYIPTPKITVTASDSYTFDILPPFSLNSSSNSSSSPSLKRKRLLVKNKGTLTRLTGVLPPITPISRDLYLKQNIPWFKLYDDYVEGITETSEALKSVVSVSELDKREFTDEPIDPDAPPSCPKHKRAIASCVFRPCGHTACGPCLGSAMLGGSKCSHCGSPVSRFIGMKAPIPQISIAEEDEDDEEGDRWDVHEIEEFSSRAVQSGVLHVIHLRQDDVGPLHQLNPEN</sequence>
<feature type="region of interest" description="Disordered" evidence="1">
    <location>
        <begin position="199"/>
        <end position="219"/>
    </location>
</feature>
<dbReference type="OrthoDB" id="428577at2759"/>
<keyword evidence="3" id="KW-1185">Reference proteome</keyword>